<dbReference type="PANTHER" id="PTHR30055:SF234">
    <property type="entry name" value="HTH-TYPE TRANSCRIPTIONAL REGULATOR BETI"/>
    <property type="match status" value="1"/>
</dbReference>
<organism evidence="6 7">
    <name type="scientific">Amycolatopsis methanolica 239</name>
    <dbReference type="NCBI Taxonomy" id="1068978"/>
    <lineage>
        <taxon>Bacteria</taxon>
        <taxon>Bacillati</taxon>
        <taxon>Actinomycetota</taxon>
        <taxon>Actinomycetes</taxon>
        <taxon>Pseudonocardiales</taxon>
        <taxon>Pseudonocardiaceae</taxon>
        <taxon>Amycolatopsis</taxon>
        <taxon>Amycolatopsis methanolica group</taxon>
    </lineage>
</organism>
<dbReference type="Proteomes" id="UP000062973">
    <property type="component" value="Chromosome"/>
</dbReference>
<keyword evidence="2 4" id="KW-0238">DNA-binding</keyword>
<dbReference type="eggNOG" id="COG1309">
    <property type="taxonomic scope" value="Bacteria"/>
</dbReference>
<gene>
    <name evidence="6" type="ORF">AMETH_0324</name>
</gene>
<dbReference type="PANTHER" id="PTHR30055">
    <property type="entry name" value="HTH-TYPE TRANSCRIPTIONAL REGULATOR RUTR"/>
    <property type="match status" value="1"/>
</dbReference>
<evidence type="ECO:0000259" key="5">
    <source>
        <dbReference type="PROSITE" id="PS50977"/>
    </source>
</evidence>
<sequence length="186" mass="19827">MTTPASRTGLRADARRNRARVLAAAHEAFADEGPSVPLDEIARRAGVGAGTVYRHFPSKEMLFEAVVLDRIAWLAGQARERLEVADPGAAFFEFFDVVAEQALLNKALCDALEASTGLPFKAASDERAEFRGAFADLLRRAQAAGAVRADVEPGDLTALLAGYLAIQRQAPAGRPLAKIIADGLRA</sequence>
<feature type="domain" description="HTH tetR-type" evidence="5">
    <location>
        <begin position="15"/>
        <end position="74"/>
    </location>
</feature>
<dbReference type="RefSeq" id="WP_017986283.1">
    <property type="nucleotide sequence ID" value="NZ_AQUL01000001.1"/>
</dbReference>
<evidence type="ECO:0000256" key="2">
    <source>
        <dbReference type="ARBA" id="ARBA00023125"/>
    </source>
</evidence>
<keyword evidence="1" id="KW-0805">Transcription regulation</keyword>
<dbReference type="PROSITE" id="PS50977">
    <property type="entry name" value="HTH_TETR_2"/>
    <property type="match status" value="1"/>
</dbReference>
<dbReference type="InterPro" id="IPR036271">
    <property type="entry name" value="Tet_transcr_reg_TetR-rel_C_sf"/>
</dbReference>
<dbReference type="GO" id="GO:0003700">
    <property type="term" value="F:DNA-binding transcription factor activity"/>
    <property type="evidence" value="ECO:0007669"/>
    <property type="project" value="TreeGrafter"/>
</dbReference>
<protein>
    <submittedName>
        <fullName evidence="6">TetR family transcriptional regulator</fullName>
    </submittedName>
</protein>
<proteinExistence type="predicted"/>
<dbReference type="HOGENOM" id="CLU_069356_17_1_11"/>
<dbReference type="Pfam" id="PF21597">
    <property type="entry name" value="TetR_C_43"/>
    <property type="match status" value="1"/>
</dbReference>
<dbReference type="InterPro" id="IPR049445">
    <property type="entry name" value="TetR_SbtR-like_C"/>
</dbReference>
<dbReference type="InterPro" id="IPR001647">
    <property type="entry name" value="HTH_TetR"/>
</dbReference>
<evidence type="ECO:0000256" key="3">
    <source>
        <dbReference type="ARBA" id="ARBA00023163"/>
    </source>
</evidence>
<dbReference type="Gene3D" id="1.10.357.10">
    <property type="entry name" value="Tetracycline Repressor, domain 2"/>
    <property type="match status" value="1"/>
</dbReference>
<dbReference type="OrthoDB" id="9795011at2"/>
<keyword evidence="7" id="KW-1185">Reference proteome</keyword>
<evidence type="ECO:0000256" key="4">
    <source>
        <dbReference type="PROSITE-ProRule" id="PRU00335"/>
    </source>
</evidence>
<dbReference type="STRING" id="1068978.AMETH_0324"/>
<keyword evidence="3" id="KW-0804">Transcription</keyword>
<dbReference type="SUPFAM" id="SSF48498">
    <property type="entry name" value="Tetracyclin repressor-like, C-terminal domain"/>
    <property type="match status" value="1"/>
</dbReference>
<accession>A0A076MN35</accession>
<name>A0A076MN35_AMYME</name>
<dbReference type="InterPro" id="IPR009057">
    <property type="entry name" value="Homeodomain-like_sf"/>
</dbReference>
<dbReference type="KEGG" id="amq:AMETH_0324"/>
<dbReference type="PATRIC" id="fig|1068978.7.peg.347"/>
<evidence type="ECO:0000256" key="1">
    <source>
        <dbReference type="ARBA" id="ARBA00023015"/>
    </source>
</evidence>
<dbReference type="PRINTS" id="PR00455">
    <property type="entry name" value="HTHTETR"/>
</dbReference>
<dbReference type="EMBL" id="CP009110">
    <property type="protein sequence ID" value="AIJ20416.1"/>
    <property type="molecule type" value="Genomic_DNA"/>
</dbReference>
<dbReference type="InterPro" id="IPR050109">
    <property type="entry name" value="HTH-type_TetR-like_transc_reg"/>
</dbReference>
<evidence type="ECO:0000313" key="7">
    <source>
        <dbReference type="Proteomes" id="UP000062973"/>
    </source>
</evidence>
<feature type="DNA-binding region" description="H-T-H motif" evidence="4">
    <location>
        <begin position="37"/>
        <end position="56"/>
    </location>
</feature>
<dbReference type="GO" id="GO:0000976">
    <property type="term" value="F:transcription cis-regulatory region binding"/>
    <property type="evidence" value="ECO:0007669"/>
    <property type="project" value="TreeGrafter"/>
</dbReference>
<reference evidence="6 7" key="1">
    <citation type="submission" date="2014-07" db="EMBL/GenBank/DDBJ databases">
        <title>Whole Genome Sequence of the Amycolatopsis methanolica 239.</title>
        <authorList>
            <person name="Tang B."/>
        </authorList>
    </citation>
    <scope>NUCLEOTIDE SEQUENCE [LARGE SCALE GENOMIC DNA]</scope>
    <source>
        <strain evidence="6 7">239</strain>
    </source>
</reference>
<dbReference type="Pfam" id="PF00440">
    <property type="entry name" value="TetR_N"/>
    <property type="match status" value="1"/>
</dbReference>
<evidence type="ECO:0000313" key="6">
    <source>
        <dbReference type="EMBL" id="AIJ20416.1"/>
    </source>
</evidence>
<dbReference type="SUPFAM" id="SSF46689">
    <property type="entry name" value="Homeodomain-like"/>
    <property type="match status" value="1"/>
</dbReference>
<dbReference type="AlphaFoldDB" id="A0A076MN35"/>